<proteinExistence type="predicted"/>
<evidence type="ECO:0008006" key="2">
    <source>
        <dbReference type="Google" id="ProtNLM"/>
    </source>
</evidence>
<organism evidence="1">
    <name type="scientific">Chlorobium chlorochromatii (strain CaD3)</name>
    <dbReference type="NCBI Taxonomy" id="340177"/>
    <lineage>
        <taxon>Bacteria</taxon>
        <taxon>Pseudomonadati</taxon>
        <taxon>Chlorobiota</taxon>
        <taxon>Chlorobiia</taxon>
        <taxon>Chlorobiales</taxon>
        <taxon>Chlorobiaceae</taxon>
        <taxon>Chlorobium/Pelodictyon group</taxon>
        <taxon>Chlorobium</taxon>
    </lineage>
</organism>
<sequence length="308" mass="35195">MIDPMYRQQVDLLLQILPLVAKEKVFALKGGTAINLFVRDMPRLSVDIDLTYLPLDDRDTAMKGISEALNHIRQKINHAMPGIKAYLVQQSSGQEAKLTCQSSSAQLKIEVNTIIRGHVFPPRIMDIAKSVEAEFQKFVTMPVVSHAELFGGKICAALDRQHPRDIFDIHQLFAHEVFTDEIRLGFIAMLISHSRPIHELIRPNLLDQRTVFQHQFTGMTFTAFSYDDYESTRKRLVKEIHEHLSDTDKRFLLSFKSGTPDWELLPMDNLRLMPAVQWKLANIVKLKAQNSAKHKAQLKALDNALKDC</sequence>
<dbReference type="EMBL" id="CP000108">
    <property type="protein sequence ID" value="ABB28461.1"/>
    <property type="molecule type" value="Genomic_DNA"/>
</dbReference>
<dbReference type="InterPro" id="IPR014942">
    <property type="entry name" value="AbiEii"/>
</dbReference>
<dbReference type="KEGG" id="cch:Cag_1199"/>
<dbReference type="eggNOG" id="COG2253">
    <property type="taxonomic scope" value="Bacteria"/>
</dbReference>
<dbReference type="AlphaFoldDB" id="Q3ARB4"/>
<protein>
    <recommendedName>
        <fullName evidence="2">Ync</fullName>
    </recommendedName>
</protein>
<accession>Q3ARB4</accession>
<gene>
    <name evidence="1" type="ordered locus">Cag_1199</name>
</gene>
<dbReference type="STRING" id="340177.Cag_1199"/>
<dbReference type="OrthoDB" id="1550603at2"/>
<dbReference type="Gene3D" id="3.10.450.620">
    <property type="entry name" value="JHP933, nucleotidyltransferase-like core domain"/>
    <property type="match status" value="1"/>
</dbReference>
<dbReference type="HOGENOM" id="CLU_058622_1_0_10"/>
<name>Q3ARB4_CHLCH</name>
<dbReference type="Pfam" id="PF08843">
    <property type="entry name" value="AbiEii"/>
    <property type="match status" value="1"/>
</dbReference>
<reference evidence="1" key="1">
    <citation type="submission" date="2005-08" db="EMBL/GenBank/DDBJ databases">
        <title>Complete sequence of Chlorobium chlorochromatii CaD3.</title>
        <authorList>
            <person name="Copeland A."/>
            <person name="Lucas S."/>
            <person name="Lapidus A."/>
            <person name="Barry K."/>
            <person name="Detter J.C."/>
            <person name="Glavina T."/>
            <person name="Hammon N."/>
            <person name="Israni S."/>
            <person name="Pitluck S."/>
            <person name="Bryant D."/>
            <person name="Schmutz J."/>
            <person name="Larimer F."/>
            <person name="Land M."/>
            <person name="Kyrpides N."/>
            <person name="Ivanova N."/>
            <person name="Richardson P."/>
        </authorList>
    </citation>
    <scope>NUCLEOTIDE SEQUENCE [LARGE SCALE GENOMIC DNA]</scope>
    <source>
        <strain evidence="1">CaD3</strain>
    </source>
</reference>
<evidence type="ECO:0000313" key="1">
    <source>
        <dbReference type="EMBL" id="ABB28461.1"/>
    </source>
</evidence>